<keyword evidence="4" id="KW-1185">Reference proteome</keyword>
<evidence type="ECO:0008006" key="5">
    <source>
        <dbReference type="Google" id="ProtNLM"/>
    </source>
</evidence>
<dbReference type="RefSeq" id="WP_252931121.1">
    <property type="nucleotide sequence ID" value="NZ_JAEUWV010000003.1"/>
</dbReference>
<dbReference type="AlphaFoldDB" id="A0AAW5HUV2"/>
<sequence length="389" mass="42881">MGSPSLIIILMIVVWVIVLAPLVFGNNKPIRRSGEGYDETRVLHTGGTEPMEVRRRPRVTAADVHLHDEDTADVELVEAVEHEPAAGEVLIDDSAVIRNFFSKNQEDAGSEEDTDSNVIEGEVIEAEPVEDAAVEAESAEAETESADEVDEASDDSSDDADAVALETAEDPEASVAEAESIPDSYYSAADFGYDTGVTAKMDAEELTAEEPEDDQDGPDAEVAVTDEDLAFAEARRGRGGWDPDRARRAREDRFMRRQRTFLGLIIACVVTFVIAFVAGGWTWILPAASVALTAWFMVVLRSVVRQERALHRRRMRQLRRARLGVATADSTHPRQEWPRRYGESVALDLDDAHPDFTDLPEASSAIFEDHTDSPHYPYGEDDNRAPRAS</sequence>
<dbReference type="EMBL" id="JAEUWV010000003">
    <property type="protein sequence ID" value="MCO6394213.1"/>
    <property type="molecule type" value="Genomic_DNA"/>
</dbReference>
<feature type="compositionally biased region" description="Acidic residues" evidence="1">
    <location>
        <begin position="125"/>
        <end position="172"/>
    </location>
</feature>
<evidence type="ECO:0000313" key="3">
    <source>
        <dbReference type="EMBL" id="MCO6394213.1"/>
    </source>
</evidence>
<feature type="transmembrane region" description="Helical" evidence="2">
    <location>
        <begin position="284"/>
        <end position="304"/>
    </location>
</feature>
<gene>
    <name evidence="3" type="ORF">JMN37_04330</name>
</gene>
<dbReference type="InterPro" id="IPR053779">
    <property type="entry name" value="GlpR"/>
</dbReference>
<feature type="region of interest" description="Disordered" evidence="1">
    <location>
        <begin position="364"/>
        <end position="389"/>
    </location>
</feature>
<evidence type="ECO:0000313" key="4">
    <source>
        <dbReference type="Proteomes" id="UP001205920"/>
    </source>
</evidence>
<dbReference type="Proteomes" id="UP001205920">
    <property type="component" value="Unassembled WGS sequence"/>
</dbReference>
<name>A0AAW5HUV2_9CORY</name>
<feature type="transmembrane region" description="Helical" evidence="2">
    <location>
        <begin position="260"/>
        <end position="278"/>
    </location>
</feature>
<keyword evidence="2" id="KW-1133">Transmembrane helix</keyword>
<dbReference type="NCBIfam" id="NF045516">
    <property type="entry name" value="GlpR"/>
    <property type="match status" value="1"/>
</dbReference>
<comment type="caution">
    <text evidence="3">The sequence shown here is derived from an EMBL/GenBank/DDBJ whole genome shotgun (WGS) entry which is preliminary data.</text>
</comment>
<feature type="transmembrane region" description="Helical" evidence="2">
    <location>
        <begin position="6"/>
        <end position="24"/>
    </location>
</feature>
<keyword evidence="2" id="KW-0812">Transmembrane</keyword>
<proteinExistence type="predicted"/>
<feature type="region of interest" description="Disordered" evidence="1">
    <location>
        <begin position="125"/>
        <end position="181"/>
    </location>
</feature>
<keyword evidence="2" id="KW-0472">Membrane</keyword>
<accession>A0AAW5HUV2</accession>
<protein>
    <recommendedName>
        <fullName evidence="5">Transmembrane protein</fullName>
    </recommendedName>
</protein>
<reference evidence="3 4" key="1">
    <citation type="submission" date="2021-01" db="EMBL/GenBank/DDBJ databases">
        <title>Identification and Characterization of Corynebacterium sp.</title>
        <authorList>
            <person name="Luo Q."/>
            <person name="Qu P."/>
            <person name="Chen Q."/>
        </authorList>
    </citation>
    <scope>NUCLEOTIDE SEQUENCE [LARGE SCALE GENOMIC DNA]</scope>
    <source>
        <strain evidence="3 4">MC-18</strain>
    </source>
</reference>
<evidence type="ECO:0000256" key="2">
    <source>
        <dbReference type="SAM" id="Phobius"/>
    </source>
</evidence>
<organism evidence="3 4">
    <name type="scientific">Corynebacterium lipophilum</name>
    <dbReference type="NCBI Taxonomy" id="2804918"/>
    <lineage>
        <taxon>Bacteria</taxon>
        <taxon>Bacillati</taxon>
        <taxon>Actinomycetota</taxon>
        <taxon>Actinomycetes</taxon>
        <taxon>Mycobacteriales</taxon>
        <taxon>Corynebacteriaceae</taxon>
        <taxon>Corynebacterium</taxon>
    </lineage>
</organism>
<evidence type="ECO:0000256" key="1">
    <source>
        <dbReference type="SAM" id="MobiDB-lite"/>
    </source>
</evidence>